<keyword evidence="4" id="KW-1185">Reference proteome</keyword>
<name>A0AA39HAK4_9BILA</name>
<sequence length="272" mass="30498">MNSSFEFGFELQGRGEVTSQDIAVGILMFVISTTAVFLGVANVFIIHQMEMFHNAFGYFWASRTVGEIVTNSANAFYAAPITLIQPTDVPISWGIVCYILTFVFAVSSCLFHNIVSLNRFVAVTYACKYQQLFSKKNCITIIIAVVLCVSPVGAFFFVCIFVDLGTLIRIVYLRKVRKIIKDKKFDRDIRFFAQTSVQNVIMVVASTFVVIVNNRVNVKFGLRLAAFNLLLISQLTNSLALFVFNPEIRARIRIKISEFRGSSLFGHTATTS</sequence>
<evidence type="ECO:0000313" key="3">
    <source>
        <dbReference type="EMBL" id="KAK0401804.1"/>
    </source>
</evidence>
<dbReference type="InterPro" id="IPR019430">
    <property type="entry name" value="7TM_GPCR_serpentine_rcpt_Srx"/>
</dbReference>
<evidence type="ECO:0000259" key="2">
    <source>
        <dbReference type="Pfam" id="PF10328"/>
    </source>
</evidence>
<feature type="transmembrane region" description="Helical" evidence="1">
    <location>
        <begin position="139"/>
        <end position="170"/>
    </location>
</feature>
<feature type="transmembrane region" description="Helical" evidence="1">
    <location>
        <begin position="191"/>
        <end position="212"/>
    </location>
</feature>
<accession>A0AA39HAK4</accession>
<protein>
    <recommendedName>
        <fullName evidence="2">7TM GPCR serpentine receptor class x (Srx) domain-containing protein</fullName>
    </recommendedName>
</protein>
<feature type="transmembrane region" description="Helical" evidence="1">
    <location>
        <begin position="95"/>
        <end position="115"/>
    </location>
</feature>
<gene>
    <name evidence="3" type="ORF">QR680_015981</name>
</gene>
<keyword evidence="1" id="KW-1133">Transmembrane helix</keyword>
<comment type="caution">
    <text evidence="3">The sequence shown here is derived from an EMBL/GenBank/DDBJ whole genome shotgun (WGS) entry which is preliminary data.</text>
</comment>
<dbReference type="AlphaFoldDB" id="A0AA39HAK4"/>
<keyword evidence="1" id="KW-0812">Transmembrane</keyword>
<evidence type="ECO:0000256" key="1">
    <source>
        <dbReference type="SAM" id="Phobius"/>
    </source>
</evidence>
<organism evidence="3 4">
    <name type="scientific">Steinernema hermaphroditum</name>
    <dbReference type="NCBI Taxonomy" id="289476"/>
    <lineage>
        <taxon>Eukaryota</taxon>
        <taxon>Metazoa</taxon>
        <taxon>Ecdysozoa</taxon>
        <taxon>Nematoda</taxon>
        <taxon>Chromadorea</taxon>
        <taxon>Rhabditida</taxon>
        <taxon>Tylenchina</taxon>
        <taxon>Panagrolaimomorpha</taxon>
        <taxon>Strongyloidoidea</taxon>
        <taxon>Steinernematidae</taxon>
        <taxon>Steinernema</taxon>
    </lineage>
</organism>
<dbReference type="EMBL" id="JAUCMV010000004">
    <property type="protein sequence ID" value="KAK0401804.1"/>
    <property type="molecule type" value="Genomic_DNA"/>
</dbReference>
<keyword evidence="1" id="KW-0472">Membrane</keyword>
<reference evidence="3" key="1">
    <citation type="submission" date="2023-06" db="EMBL/GenBank/DDBJ databases">
        <title>Genomic analysis of the entomopathogenic nematode Steinernema hermaphroditum.</title>
        <authorList>
            <person name="Schwarz E.M."/>
            <person name="Heppert J.K."/>
            <person name="Baniya A."/>
            <person name="Schwartz H.T."/>
            <person name="Tan C.-H."/>
            <person name="Antoshechkin I."/>
            <person name="Sternberg P.W."/>
            <person name="Goodrich-Blair H."/>
            <person name="Dillman A.R."/>
        </authorList>
    </citation>
    <scope>NUCLEOTIDE SEQUENCE</scope>
    <source>
        <strain evidence="3">PS9179</strain>
        <tissue evidence="3">Whole animal</tissue>
    </source>
</reference>
<dbReference type="PANTHER" id="PTHR23017">
    <property type="entry name" value="SERPENTINE RECEPTOR, CLASS X"/>
    <property type="match status" value="1"/>
</dbReference>
<dbReference type="SUPFAM" id="SSF81321">
    <property type="entry name" value="Family A G protein-coupled receptor-like"/>
    <property type="match status" value="1"/>
</dbReference>
<dbReference type="Pfam" id="PF10328">
    <property type="entry name" value="7TM_GPCR_Srx"/>
    <property type="match status" value="1"/>
</dbReference>
<dbReference type="Proteomes" id="UP001175271">
    <property type="component" value="Unassembled WGS sequence"/>
</dbReference>
<dbReference type="PANTHER" id="PTHR23017:SF3">
    <property type="entry name" value="G-PROTEIN COUPLED RECEPTORS FAMILY 1 PROFILE DOMAIN-CONTAINING PROTEIN"/>
    <property type="match status" value="1"/>
</dbReference>
<dbReference type="Gene3D" id="1.20.1070.10">
    <property type="entry name" value="Rhodopsin 7-helix transmembrane proteins"/>
    <property type="match status" value="1"/>
</dbReference>
<feature type="transmembrane region" description="Helical" evidence="1">
    <location>
        <begin position="224"/>
        <end position="244"/>
    </location>
</feature>
<feature type="domain" description="7TM GPCR serpentine receptor class x (Srx)" evidence="2">
    <location>
        <begin position="29"/>
        <end position="148"/>
    </location>
</feature>
<feature type="transmembrane region" description="Helical" evidence="1">
    <location>
        <begin position="22"/>
        <end position="46"/>
    </location>
</feature>
<proteinExistence type="predicted"/>
<evidence type="ECO:0000313" key="4">
    <source>
        <dbReference type="Proteomes" id="UP001175271"/>
    </source>
</evidence>